<dbReference type="Gene3D" id="1.10.20.10">
    <property type="entry name" value="Histone, subunit A"/>
    <property type="match status" value="1"/>
</dbReference>
<evidence type="ECO:0000313" key="6">
    <source>
        <dbReference type="EMBL" id="VDM16373.1"/>
    </source>
</evidence>
<comment type="subcellular location">
    <subcellularLocation>
        <location evidence="1">Chromosome</location>
    </subcellularLocation>
</comment>
<evidence type="ECO:0000256" key="3">
    <source>
        <dbReference type="ARBA" id="ARBA00023269"/>
    </source>
</evidence>
<keyword evidence="3" id="KW-0544">Nucleosome core</keyword>
<name>A0A3P7E4C6_WUCBA</name>
<sequence>MFIRPIRNDNELNTLLSDVTIAQGGVLPNVHSTLLLKPSNLESTSKQTDDPKNRNRGGVSSFDVSTAVDISDRMASE</sequence>
<reference evidence="6 7" key="1">
    <citation type="submission" date="2018-11" db="EMBL/GenBank/DDBJ databases">
        <authorList>
            <consortium name="Pathogen Informatics"/>
        </authorList>
    </citation>
    <scope>NUCLEOTIDE SEQUENCE [LARGE SCALE GENOMIC DNA]</scope>
</reference>
<dbReference type="Proteomes" id="UP000270924">
    <property type="component" value="Unassembled WGS sequence"/>
</dbReference>
<dbReference type="InterPro" id="IPR009072">
    <property type="entry name" value="Histone-fold"/>
</dbReference>
<dbReference type="GO" id="GO:0003677">
    <property type="term" value="F:DNA binding"/>
    <property type="evidence" value="ECO:0007669"/>
    <property type="project" value="InterPro"/>
</dbReference>
<dbReference type="SUPFAM" id="SSF47113">
    <property type="entry name" value="Histone-fold"/>
    <property type="match status" value="1"/>
</dbReference>
<dbReference type="OrthoDB" id="9421954at2759"/>
<evidence type="ECO:0000256" key="1">
    <source>
        <dbReference type="ARBA" id="ARBA00004286"/>
    </source>
</evidence>
<evidence type="ECO:0000259" key="5">
    <source>
        <dbReference type="Pfam" id="PF16211"/>
    </source>
</evidence>
<accession>A0A3P7E4C6</accession>
<evidence type="ECO:0000256" key="2">
    <source>
        <dbReference type="ARBA" id="ARBA00022454"/>
    </source>
</evidence>
<organism evidence="6 7">
    <name type="scientific">Wuchereria bancrofti</name>
    <dbReference type="NCBI Taxonomy" id="6293"/>
    <lineage>
        <taxon>Eukaryota</taxon>
        <taxon>Metazoa</taxon>
        <taxon>Ecdysozoa</taxon>
        <taxon>Nematoda</taxon>
        <taxon>Chromadorea</taxon>
        <taxon>Rhabditida</taxon>
        <taxon>Spirurina</taxon>
        <taxon>Spiruromorpha</taxon>
        <taxon>Filarioidea</taxon>
        <taxon>Onchocercidae</taxon>
        <taxon>Wuchereria</taxon>
    </lineage>
</organism>
<dbReference type="InParanoid" id="A0A3P7E4C6"/>
<evidence type="ECO:0000256" key="4">
    <source>
        <dbReference type="SAM" id="MobiDB-lite"/>
    </source>
</evidence>
<dbReference type="PRINTS" id="PR00620">
    <property type="entry name" value="HISTONEH2A"/>
</dbReference>
<keyword evidence="3" id="KW-0238">DNA-binding</keyword>
<dbReference type="AlphaFoldDB" id="A0A3P7E4C6"/>
<dbReference type="EMBL" id="UYWW01009103">
    <property type="protein sequence ID" value="VDM16373.1"/>
    <property type="molecule type" value="Genomic_DNA"/>
</dbReference>
<keyword evidence="7" id="KW-1185">Reference proteome</keyword>
<dbReference type="GO" id="GO:0000786">
    <property type="term" value="C:nucleosome"/>
    <property type="evidence" value="ECO:0007669"/>
    <property type="project" value="UniProtKB-KW"/>
</dbReference>
<dbReference type="GO" id="GO:0046982">
    <property type="term" value="F:protein heterodimerization activity"/>
    <property type="evidence" value="ECO:0007669"/>
    <property type="project" value="InterPro"/>
</dbReference>
<evidence type="ECO:0000313" key="7">
    <source>
        <dbReference type="Proteomes" id="UP000270924"/>
    </source>
</evidence>
<gene>
    <name evidence="6" type="ORF">WBA_LOCUS9366</name>
</gene>
<proteinExistence type="predicted"/>
<keyword evidence="2" id="KW-0158">Chromosome</keyword>
<protein>
    <recommendedName>
        <fullName evidence="5">Histone H2A C-terminal domain-containing protein</fullName>
    </recommendedName>
</protein>
<feature type="domain" description="Histone H2A C-terminal" evidence="5">
    <location>
        <begin position="11"/>
        <end position="39"/>
    </location>
</feature>
<dbReference type="InterPro" id="IPR002119">
    <property type="entry name" value="Histone_H2A"/>
</dbReference>
<dbReference type="GO" id="GO:0030527">
    <property type="term" value="F:structural constituent of chromatin"/>
    <property type="evidence" value="ECO:0007669"/>
    <property type="project" value="InterPro"/>
</dbReference>
<dbReference type="InterPro" id="IPR032454">
    <property type="entry name" value="Histone_H2A_C"/>
</dbReference>
<dbReference type="Pfam" id="PF16211">
    <property type="entry name" value="Histone_H2A_C"/>
    <property type="match status" value="1"/>
</dbReference>
<feature type="region of interest" description="Disordered" evidence="4">
    <location>
        <begin position="38"/>
        <end position="77"/>
    </location>
</feature>